<proteinExistence type="predicted"/>
<keyword evidence="12" id="KW-1185">Reference proteome</keyword>
<gene>
    <name evidence="11" type="ORF">OSB1V03_LOCUS4262</name>
</gene>
<keyword evidence="4" id="KW-0805">Transcription regulation</keyword>
<dbReference type="GO" id="GO:0000122">
    <property type="term" value="P:negative regulation of transcription by RNA polymerase II"/>
    <property type="evidence" value="ECO:0007669"/>
    <property type="project" value="TreeGrafter"/>
</dbReference>
<evidence type="ECO:0000313" key="12">
    <source>
        <dbReference type="Proteomes" id="UP000759131"/>
    </source>
</evidence>
<dbReference type="InterPro" id="IPR000536">
    <property type="entry name" value="Nucl_hrmn_rcpt_lig-bd"/>
</dbReference>
<dbReference type="PROSITE" id="PS51843">
    <property type="entry name" value="NR_LBD"/>
    <property type="match status" value="1"/>
</dbReference>
<evidence type="ECO:0000256" key="3">
    <source>
        <dbReference type="ARBA" id="ARBA00022833"/>
    </source>
</evidence>
<dbReference type="InterPro" id="IPR001628">
    <property type="entry name" value="Znf_hrmn_rcpt"/>
</dbReference>
<evidence type="ECO:0000256" key="7">
    <source>
        <dbReference type="ARBA" id="ARBA00023170"/>
    </source>
</evidence>
<dbReference type="SUPFAM" id="SSF48508">
    <property type="entry name" value="Nuclear receptor ligand-binding domain"/>
    <property type="match status" value="1"/>
</dbReference>
<feature type="domain" description="Nuclear receptor" evidence="9">
    <location>
        <begin position="1"/>
        <end position="66"/>
    </location>
</feature>
<dbReference type="PANTHER" id="PTHR24082:SF507">
    <property type="entry name" value="BILE ACID RECEPTOR-RELATED"/>
    <property type="match status" value="1"/>
</dbReference>
<dbReference type="InterPro" id="IPR013088">
    <property type="entry name" value="Znf_NHR/GATA"/>
</dbReference>
<dbReference type="SUPFAM" id="SSF57716">
    <property type="entry name" value="Glucocorticoid receptor-like (DNA-binding domain)"/>
    <property type="match status" value="1"/>
</dbReference>
<keyword evidence="5" id="KW-0238">DNA-binding</keyword>
<evidence type="ECO:0000256" key="2">
    <source>
        <dbReference type="ARBA" id="ARBA00022771"/>
    </source>
</evidence>
<dbReference type="Proteomes" id="UP000759131">
    <property type="component" value="Unassembled WGS sequence"/>
</dbReference>
<dbReference type="InterPro" id="IPR035500">
    <property type="entry name" value="NHR-like_dom_sf"/>
</dbReference>
<organism evidence="11">
    <name type="scientific">Medioppia subpectinata</name>
    <dbReference type="NCBI Taxonomy" id="1979941"/>
    <lineage>
        <taxon>Eukaryota</taxon>
        <taxon>Metazoa</taxon>
        <taxon>Ecdysozoa</taxon>
        <taxon>Arthropoda</taxon>
        <taxon>Chelicerata</taxon>
        <taxon>Arachnida</taxon>
        <taxon>Acari</taxon>
        <taxon>Acariformes</taxon>
        <taxon>Sarcoptiformes</taxon>
        <taxon>Oribatida</taxon>
        <taxon>Brachypylina</taxon>
        <taxon>Oppioidea</taxon>
        <taxon>Oppiidae</taxon>
        <taxon>Medioppia</taxon>
    </lineage>
</organism>
<evidence type="ECO:0000256" key="6">
    <source>
        <dbReference type="ARBA" id="ARBA00023163"/>
    </source>
</evidence>
<dbReference type="Pfam" id="PF00105">
    <property type="entry name" value="zf-C4"/>
    <property type="match status" value="1"/>
</dbReference>
<dbReference type="PRINTS" id="PR00047">
    <property type="entry name" value="STROIDFINGER"/>
</dbReference>
<dbReference type="GO" id="GO:0045944">
    <property type="term" value="P:positive regulation of transcription by RNA polymerase II"/>
    <property type="evidence" value="ECO:0007669"/>
    <property type="project" value="TreeGrafter"/>
</dbReference>
<evidence type="ECO:0000313" key="11">
    <source>
        <dbReference type="EMBL" id="CAD7623812.1"/>
    </source>
</evidence>
<dbReference type="AlphaFoldDB" id="A0A7R9PWS4"/>
<dbReference type="PROSITE" id="PS51030">
    <property type="entry name" value="NUCLEAR_REC_DBD_2"/>
    <property type="match status" value="1"/>
</dbReference>
<protein>
    <submittedName>
        <fullName evidence="11">Uncharacterized protein</fullName>
    </submittedName>
</protein>
<keyword evidence="8" id="KW-0539">Nucleus</keyword>
<dbReference type="GO" id="GO:0008270">
    <property type="term" value="F:zinc ion binding"/>
    <property type="evidence" value="ECO:0007669"/>
    <property type="project" value="UniProtKB-KW"/>
</dbReference>
<dbReference type="GO" id="GO:0004879">
    <property type="term" value="F:nuclear receptor activity"/>
    <property type="evidence" value="ECO:0007669"/>
    <property type="project" value="TreeGrafter"/>
</dbReference>
<dbReference type="GO" id="GO:0000978">
    <property type="term" value="F:RNA polymerase II cis-regulatory region sequence-specific DNA binding"/>
    <property type="evidence" value="ECO:0007669"/>
    <property type="project" value="TreeGrafter"/>
</dbReference>
<keyword evidence="6" id="KW-0804">Transcription</keyword>
<dbReference type="OrthoDB" id="5771769at2759"/>
<feature type="domain" description="NR LBD" evidence="10">
    <location>
        <begin position="180"/>
        <end position="384"/>
    </location>
</feature>
<keyword evidence="2" id="KW-0863">Zinc-finger</keyword>
<keyword evidence="1" id="KW-0479">Metal-binding</keyword>
<evidence type="ECO:0000256" key="4">
    <source>
        <dbReference type="ARBA" id="ARBA00023015"/>
    </source>
</evidence>
<evidence type="ECO:0000256" key="8">
    <source>
        <dbReference type="ARBA" id="ARBA00023242"/>
    </source>
</evidence>
<dbReference type="SMART" id="SM00399">
    <property type="entry name" value="ZnF_C4"/>
    <property type="match status" value="1"/>
</dbReference>
<dbReference type="GO" id="GO:0030154">
    <property type="term" value="P:cell differentiation"/>
    <property type="evidence" value="ECO:0007669"/>
    <property type="project" value="TreeGrafter"/>
</dbReference>
<dbReference type="Gene3D" id="1.10.565.10">
    <property type="entry name" value="Retinoid X Receptor"/>
    <property type="match status" value="2"/>
</dbReference>
<dbReference type="EMBL" id="CAJPIZ010001901">
    <property type="protein sequence ID" value="CAG2104242.1"/>
    <property type="molecule type" value="Genomic_DNA"/>
</dbReference>
<reference evidence="11" key="1">
    <citation type="submission" date="2020-11" db="EMBL/GenBank/DDBJ databases">
        <authorList>
            <person name="Tran Van P."/>
        </authorList>
    </citation>
    <scope>NUCLEOTIDE SEQUENCE</scope>
</reference>
<dbReference type="Gene3D" id="3.30.50.10">
    <property type="entry name" value="Erythroid Transcription Factor GATA-1, subunit A"/>
    <property type="match status" value="1"/>
</dbReference>
<dbReference type="InterPro" id="IPR050234">
    <property type="entry name" value="Nuclear_hormone_rcpt_NR1"/>
</dbReference>
<name>A0A7R9PWS4_9ACAR</name>
<keyword evidence="7" id="KW-0675">Receptor</keyword>
<evidence type="ECO:0000259" key="10">
    <source>
        <dbReference type="PROSITE" id="PS51843"/>
    </source>
</evidence>
<dbReference type="EMBL" id="OC856476">
    <property type="protein sequence ID" value="CAD7623812.1"/>
    <property type="molecule type" value="Genomic_DNA"/>
</dbReference>
<sequence>MTGRNFCADTCESCKAFFRRTALKTTVLHCASNGLCKINVQTRKLCQKCRLQKCLAIGMQIELIRSETQNEYRKQIYRDKQQKKLLDKKLNNCNDLSDTDSNLSKPDSIGIYSNYSNESKEIDEWIDSIDDKELSEQIDEIKRCLTEETEAMKQIRQKSAAMAIVPIVKPIVDYCGINQLESSRMTELSDACLIFNYQLSDNRVTTTGHLEMMILTNRIFEVQIQNVITFTKHLPGFQKFCADDQLALDENSTLSITLGAFSDQRPNTHEMLLILLSKLLPEWDHDPILMDLLTAIVLLNPKRPNLSHKTSIKLEQQLYIYLLQRYLLLKCGSESESKPRLQALMNSLTDLSITAETHKRYELAEVAENHTLIQYYGPLFREIYDI</sequence>
<dbReference type="PANTHER" id="PTHR24082">
    <property type="entry name" value="NUCLEAR HORMONE RECEPTOR"/>
    <property type="match status" value="1"/>
</dbReference>
<evidence type="ECO:0000259" key="9">
    <source>
        <dbReference type="PROSITE" id="PS51030"/>
    </source>
</evidence>
<accession>A0A7R9PWS4</accession>
<evidence type="ECO:0000256" key="5">
    <source>
        <dbReference type="ARBA" id="ARBA00023125"/>
    </source>
</evidence>
<keyword evidence="3" id="KW-0862">Zinc</keyword>
<evidence type="ECO:0000256" key="1">
    <source>
        <dbReference type="ARBA" id="ARBA00022723"/>
    </source>
</evidence>